<name>A0ABU5UK52_9CYAN</name>
<dbReference type="EMBL" id="JAYGHG010000049">
    <property type="protein sequence ID" value="MEA5583599.1"/>
    <property type="molecule type" value="Genomic_DNA"/>
</dbReference>
<keyword evidence="1" id="KW-0238">DNA-binding</keyword>
<dbReference type="RefSeq" id="WP_323197895.1">
    <property type="nucleotide sequence ID" value="NZ_JAYGHG010000049.1"/>
</dbReference>
<keyword evidence="2" id="KW-1185">Reference proteome</keyword>
<sequence length="176" mass="19625">MQEYEFTLKFQLPNSTTDTGMFIDALYESGCDDAIIGTGIKGFIALDFIREAPSAYDAISSAINDVRKAIPRAEIVEASPDFVGVTDVANLLGCSRQNIQKLLSKSISDRPPAVYGGAQSVWHLLEILTWLIEHKSYHIDESLVEIAKTTRSLNLVKQSEMLDSDTQRKFHDIIRC</sequence>
<gene>
    <name evidence="1" type="ORF">VB620_19930</name>
</gene>
<dbReference type="Proteomes" id="UP001302120">
    <property type="component" value="Unassembled WGS sequence"/>
</dbReference>
<organism evidence="1 2">
    <name type="scientific">Nodularia harveyana UHCC-0300</name>
    <dbReference type="NCBI Taxonomy" id="2974287"/>
    <lineage>
        <taxon>Bacteria</taxon>
        <taxon>Bacillati</taxon>
        <taxon>Cyanobacteriota</taxon>
        <taxon>Cyanophyceae</taxon>
        <taxon>Nostocales</taxon>
        <taxon>Nodulariaceae</taxon>
        <taxon>Nodularia</taxon>
    </lineage>
</organism>
<comment type="caution">
    <text evidence="1">The sequence shown here is derived from an EMBL/GenBank/DDBJ whole genome shotgun (WGS) entry which is preliminary data.</text>
</comment>
<dbReference type="GO" id="GO:0003677">
    <property type="term" value="F:DNA binding"/>
    <property type="evidence" value="ECO:0007669"/>
    <property type="project" value="UniProtKB-KW"/>
</dbReference>
<evidence type="ECO:0000313" key="1">
    <source>
        <dbReference type="EMBL" id="MEA5583599.1"/>
    </source>
</evidence>
<evidence type="ECO:0000313" key="2">
    <source>
        <dbReference type="Proteomes" id="UP001302120"/>
    </source>
</evidence>
<accession>A0ABU5UK52</accession>
<proteinExistence type="predicted"/>
<protein>
    <submittedName>
        <fullName evidence="1">DNA-binding protein</fullName>
    </submittedName>
</protein>
<reference evidence="1 2" key="1">
    <citation type="submission" date="2023-12" db="EMBL/GenBank/DDBJ databases">
        <title>Baltic Sea Cyanobacteria.</title>
        <authorList>
            <person name="Delbaje E."/>
            <person name="Fewer D.P."/>
            <person name="Shishido T.K."/>
        </authorList>
    </citation>
    <scope>NUCLEOTIDE SEQUENCE [LARGE SCALE GENOMIC DNA]</scope>
    <source>
        <strain evidence="1 2">UHCC-0300</strain>
    </source>
</reference>